<evidence type="ECO:0000259" key="1">
    <source>
        <dbReference type="Pfam" id="PF13480"/>
    </source>
</evidence>
<feature type="domain" description="BioF2-like acetyltransferase" evidence="1">
    <location>
        <begin position="215"/>
        <end position="341"/>
    </location>
</feature>
<dbReference type="SUPFAM" id="SSF55729">
    <property type="entry name" value="Acyl-CoA N-acyltransferases (Nat)"/>
    <property type="match status" value="1"/>
</dbReference>
<evidence type="ECO:0000313" key="2">
    <source>
        <dbReference type="EMBL" id="MET3615886.1"/>
    </source>
</evidence>
<gene>
    <name evidence="2" type="ORF">ABID16_004233</name>
</gene>
<dbReference type="Proteomes" id="UP001549047">
    <property type="component" value="Unassembled WGS sequence"/>
</dbReference>
<comment type="caution">
    <text evidence="2">The sequence shown here is derived from an EMBL/GenBank/DDBJ whole genome shotgun (WGS) entry which is preliminary data.</text>
</comment>
<reference evidence="2 3" key="1">
    <citation type="submission" date="2024-06" db="EMBL/GenBank/DDBJ databases">
        <title>Genomic Encyclopedia of Type Strains, Phase IV (KMG-IV): sequencing the most valuable type-strain genomes for metagenomic binning, comparative biology and taxonomic classification.</title>
        <authorList>
            <person name="Goeker M."/>
        </authorList>
    </citation>
    <scope>NUCLEOTIDE SEQUENCE [LARGE SCALE GENOMIC DNA]</scope>
    <source>
        <strain evidence="2 3">DSM 29780</strain>
    </source>
</reference>
<dbReference type="EMBL" id="JBEPMB010000010">
    <property type="protein sequence ID" value="MET3615886.1"/>
    <property type="molecule type" value="Genomic_DNA"/>
</dbReference>
<dbReference type="Gene3D" id="3.40.630.30">
    <property type="match status" value="1"/>
</dbReference>
<dbReference type="Pfam" id="PF13480">
    <property type="entry name" value="Acetyltransf_6"/>
    <property type="match status" value="1"/>
</dbReference>
<sequence>MIDPAFPHQAVSTGTSADLAEDLVRETRKIDIGRPGRALYFYDAQAGFELQGELDYLSNRALEANVFFSGQFLAPALPRLEEKQIRLAVLRDTDGRKRARFLMPFSVERPGLGLGSPIIRVWANHFAPLGTPLIDAEEAAESVDNVFEALGSPDAGLPQVLVIPDVKIDRPAAQLIRALALGRNLPIAATDQRERPMLESLLDGETYMSESLSAKHNHEMRRQWRKLSEKGEVTYNVARQPRDVVRRMEEFLLLEASGWKGKEKTALTIDRLRSAFAREAIYNLAQADKVRIHTIDLDGQAIASLIVFLSAGEAYTWKTAYNEAYADCSPGKILMSKVTEWHLDDANIVRTDSLAVPDHPVMSRLWRERDAMATLIIGLSPGRDRDVRQIATQLHLYQNTRDVARKLRDRIMSLRGRS</sequence>
<keyword evidence="3" id="KW-1185">Reference proteome</keyword>
<proteinExistence type="predicted"/>
<name>A0ABV2J543_9HYPH</name>
<accession>A0ABV2J543</accession>
<dbReference type="InterPro" id="IPR038740">
    <property type="entry name" value="BioF2-like_GNAT_dom"/>
</dbReference>
<dbReference type="InterPro" id="IPR016181">
    <property type="entry name" value="Acyl_CoA_acyltransferase"/>
</dbReference>
<dbReference type="RefSeq" id="WP_354558353.1">
    <property type="nucleotide sequence ID" value="NZ_JBEPMB010000010.1"/>
</dbReference>
<protein>
    <submittedName>
        <fullName evidence="2">CelD/BcsL family acetyltransferase involved in cellulose biosynthesis</fullName>
    </submittedName>
</protein>
<evidence type="ECO:0000313" key="3">
    <source>
        <dbReference type="Proteomes" id="UP001549047"/>
    </source>
</evidence>
<organism evidence="2 3">
    <name type="scientific">Rhizobium aquaticum</name>
    <dbReference type="NCBI Taxonomy" id="1549636"/>
    <lineage>
        <taxon>Bacteria</taxon>
        <taxon>Pseudomonadati</taxon>
        <taxon>Pseudomonadota</taxon>
        <taxon>Alphaproteobacteria</taxon>
        <taxon>Hyphomicrobiales</taxon>
        <taxon>Rhizobiaceae</taxon>
        <taxon>Rhizobium/Agrobacterium group</taxon>
        <taxon>Rhizobium</taxon>
    </lineage>
</organism>